<dbReference type="Proteomes" id="UP001289645">
    <property type="component" value="Unassembled WGS sequence"/>
</dbReference>
<dbReference type="EMBL" id="JAOXLN010000019">
    <property type="protein sequence ID" value="MDZ5087261.1"/>
    <property type="molecule type" value="Genomic_DNA"/>
</dbReference>
<protein>
    <submittedName>
        <fullName evidence="1">DUF3237 domain-containing protein</fullName>
    </submittedName>
</protein>
<proteinExistence type="predicted"/>
<gene>
    <name evidence="1" type="ORF">OHX15_17870</name>
</gene>
<name>A0ACC6MKX9_MYCPF</name>
<comment type="caution">
    <text evidence="1">The sequence shown here is derived from an EMBL/GenBank/DDBJ whole genome shotgun (WGS) entry which is preliminary data.</text>
</comment>
<evidence type="ECO:0000313" key="2">
    <source>
        <dbReference type="Proteomes" id="UP001289645"/>
    </source>
</evidence>
<organism evidence="1 2">
    <name type="scientific">Mycolicibacterium parafortuitum</name>
    <name type="common">Mycobacterium parafortuitum</name>
    <dbReference type="NCBI Taxonomy" id="39692"/>
    <lineage>
        <taxon>Bacteria</taxon>
        <taxon>Bacillati</taxon>
        <taxon>Actinomycetota</taxon>
        <taxon>Actinomycetes</taxon>
        <taxon>Mycobacteriales</taxon>
        <taxon>Mycobacteriaceae</taxon>
        <taxon>Mycolicibacterium</taxon>
    </lineage>
</organism>
<reference evidence="1 2" key="1">
    <citation type="journal article" date="2021" name="Chemosphere">
        <title>Bioballs carrying a syntrophic Rhodococcus and Mycolicibacterium consortium for simultaneous sorption and biodegradation of fuel oil in contaminated freshwater.</title>
        <authorList>
            <person name="Naloka K."/>
            <person name="Polrit D."/>
            <person name="Muangchinda C."/>
            <person name="Thoetkiattikul H."/>
            <person name="Pinyakong O."/>
        </authorList>
    </citation>
    <scope>NUCLEOTIDE SEQUENCE [LARGE SCALE GENOMIC DNA]</scope>
    <source>
        <strain evidence="1 2">J101</strain>
    </source>
</reference>
<keyword evidence="2" id="KW-1185">Reference proteome</keyword>
<evidence type="ECO:0000313" key="1">
    <source>
        <dbReference type="EMBL" id="MDZ5087261.1"/>
    </source>
</evidence>
<sequence length="165" mass="17906">MSDYTQIVADGLPLLSALPVEHLFDMRVDLEPVQFIPTPVGTRMTFVTTGGAVDGPRLRGVLRPGGGDWVTLGADGIGRADVRATIATHDGVLIHLEARGVIAVPSDGLARLADGEALPFAQTYVRTTPRFETSDERYEWLTGVTAVAYNALLPDRVDYRVYRVL</sequence>
<accession>A0ACC6MKX9</accession>